<keyword evidence="1 4" id="KW-0378">Hydrolase</keyword>
<evidence type="ECO:0000256" key="1">
    <source>
        <dbReference type="ARBA" id="ARBA00022801"/>
    </source>
</evidence>
<feature type="active site" description="Nucleophile" evidence="4">
    <location>
        <position position="48"/>
    </location>
</feature>
<dbReference type="NCBIfam" id="NF007623">
    <property type="entry name" value="PRK10279.1"/>
    <property type="match status" value="1"/>
</dbReference>
<gene>
    <name evidence="6" type="ORF">GCM10011450_21120</name>
</gene>
<reference evidence="6" key="2">
    <citation type="submission" date="2020-09" db="EMBL/GenBank/DDBJ databases">
        <authorList>
            <person name="Sun Q."/>
            <person name="Kim S."/>
        </authorList>
    </citation>
    <scope>NUCLEOTIDE SEQUENCE</scope>
    <source>
        <strain evidence="6">KCTC 23732</strain>
    </source>
</reference>
<dbReference type="InterPro" id="IPR050301">
    <property type="entry name" value="NTE"/>
</dbReference>
<proteinExistence type="predicted"/>
<name>A0A918JMP8_9BURK</name>
<dbReference type="AlphaFoldDB" id="A0A918JMP8"/>
<dbReference type="PROSITE" id="PS51635">
    <property type="entry name" value="PNPLA"/>
    <property type="match status" value="1"/>
</dbReference>
<evidence type="ECO:0000256" key="2">
    <source>
        <dbReference type="ARBA" id="ARBA00022963"/>
    </source>
</evidence>
<evidence type="ECO:0000256" key="4">
    <source>
        <dbReference type="PROSITE-ProRule" id="PRU01161"/>
    </source>
</evidence>
<feature type="short sequence motif" description="GXSXG" evidence="4">
    <location>
        <begin position="46"/>
        <end position="50"/>
    </location>
</feature>
<accession>A0A918JMP8</accession>
<dbReference type="PANTHER" id="PTHR14226:SF76">
    <property type="entry name" value="NTE FAMILY PROTEIN RSSA"/>
    <property type="match status" value="1"/>
</dbReference>
<evidence type="ECO:0000259" key="5">
    <source>
        <dbReference type="PROSITE" id="PS51635"/>
    </source>
</evidence>
<evidence type="ECO:0000313" key="7">
    <source>
        <dbReference type="Proteomes" id="UP000608345"/>
    </source>
</evidence>
<evidence type="ECO:0000256" key="3">
    <source>
        <dbReference type="ARBA" id="ARBA00023098"/>
    </source>
</evidence>
<dbReference type="PANTHER" id="PTHR14226">
    <property type="entry name" value="NEUROPATHY TARGET ESTERASE/SWISS CHEESE D.MELANOGASTER"/>
    <property type="match status" value="1"/>
</dbReference>
<keyword evidence="3 4" id="KW-0443">Lipid metabolism</keyword>
<feature type="active site" description="Proton acceptor" evidence="4">
    <location>
        <position position="161"/>
    </location>
</feature>
<keyword evidence="2 4" id="KW-0442">Lipid degradation</keyword>
<dbReference type="InterPro" id="IPR016035">
    <property type="entry name" value="Acyl_Trfase/lysoPLipase"/>
</dbReference>
<sequence length="310" mass="33696">MPSSHPLHRKHKIGLILGSGSARGWSHIGVIQALEEAGIKPDIICGTSIGALVGAAYAAGEIEVFRKWVLSLNISNVLSFMDIHLNGGVLKGEKIMNFFKHHFTDRNIEELNIPFGSVATSLTTGNEIWMREGSTVDAVRASLALPGLFTPVINNQDILVDGGLVNPVPVSLARAMGADFLIAVDLNSDLIGRHFYNPPESVFSFGSNASEWLRKIQQNFGKPGPLPDITHTLQKPPSLLDVIASSLNIMQAQITRSRMAGEPPHIIIAPQLAHLGLLDFHRAAEAIEEGRRAVEICLPALEKLKNRNRL</sequence>
<organism evidence="6 7">
    <name type="scientific">Advenella faeciporci</name>
    <dbReference type="NCBI Taxonomy" id="797535"/>
    <lineage>
        <taxon>Bacteria</taxon>
        <taxon>Pseudomonadati</taxon>
        <taxon>Pseudomonadota</taxon>
        <taxon>Betaproteobacteria</taxon>
        <taxon>Burkholderiales</taxon>
        <taxon>Alcaligenaceae</taxon>
    </lineage>
</organism>
<dbReference type="EMBL" id="BMYS01000015">
    <property type="protein sequence ID" value="GGW90604.1"/>
    <property type="molecule type" value="Genomic_DNA"/>
</dbReference>
<comment type="caution">
    <text evidence="6">The sequence shown here is derived from an EMBL/GenBank/DDBJ whole genome shotgun (WGS) entry which is preliminary data.</text>
</comment>
<dbReference type="Proteomes" id="UP000608345">
    <property type="component" value="Unassembled WGS sequence"/>
</dbReference>
<feature type="short sequence motif" description="DGA/G" evidence="4">
    <location>
        <begin position="161"/>
        <end position="163"/>
    </location>
</feature>
<dbReference type="Gene3D" id="3.40.1090.10">
    <property type="entry name" value="Cytosolic phospholipase A2 catalytic domain"/>
    <property type="match status" value="1"/>
</dbReference>
<feature type="domain" description="PNPLA" evidence="5">
    <location>
        <begin position="15"/>
        <end position="174"/>
    </location>
</feature>
<dbReference type="Pfam" id="PF01734">
    <property type="entry name" value="Patatin"/>
    <property type="match status" value="1"/>
</dbReference>
<dbReference type="SUPFAM" id="SSF52151">
    <property type="entry name" value="FabD/lysophospholipase-like"/>
    <property type="match status" value="1"/>
</dbReference>
<dbReference type="InterPro" id="IPR002641">
    <property type="entry name" value="PNPLA_dom"/>
</dbReference>
<reference evidence="6" key="1">
    <citation type="journal article" date="2014" name="Int. J. Syst. Evol. Microbiol.">
        <title>Complete genome sequence of Corynebacterium casei LMG S-19264T (=DSM 44701T), isolated from a smear-ripened cheese.</title>
        <authorList>
            <consortium name="US DOE Joint Genome Institute (JGI-PGF)"/>
            <person name="Walter F."/>
            <person name="Albersmeier A."/>
            <person name="Kalinowski J."/>
            <person name="Ruckert C."/>
        </authorList>
    </citation>
    <scope>NUCLEOTIDE SEQUENCE</scope>
    <source>
        <strain evidence="6">KCTC 23732</strain>
    </source>
</reference>
<dbReference type="GO" id="GO:0016787">
    <property type="term" value="F:hydrolase activity"/>
    <property type="evidence" value="ECO:0007669"/>
    <property type="project" value="UniProtKB-UniRule"/>
</dbReference>
<keyword evidence="7" id="KW-1185">Reference proteome</keyword>
<comment type="caution">
    <text evidence="4">Lacks conserved residue(s) required for the propagation of feature annotation.</text>
</comment>
<dbReference type="RefSeq" id="WP_189385457.1">
    <property type="nucleotide sequence ID" value="NZ_BAABFY010000050.1"/>
</dbReference>
<evidence type="ECO:0000313" key="6">
    <source>
        <dbReference type="EMBL" id="GGW90604.1"/>
    </source>
</evidence>
<dbReference type="GO" id="GO:0016042">
    <property type="term" value="P:lipid catabolic process"/>
    <property type="evidence" value="ECO:0007669"/>
    <property type="project" value="UniProtKB-UniRule"/>
</dbReference>
<protein>
    <submittedName>
        <fullName evidence="6">Patatin</fullName>
    </submittedName>
</protein>